<feature type="region of interest" description="Disordered" evidence="7">
    <location>
        <begin position="37"/>
        <end position="57"/>
    </location>
</feature>
<gene>
    <name evidence="9" type="ORF">ACPOL_5064</name>
</gene>
<evidence type="ECO:0000313" key="9">
    <source>
        <dbReference type="EMBL" id="AXC14320.1"/>
    </source>
</evidence>
<evidence type="ECO:0000256" key="4">
    <source>
        <dbReference type="ARBA" id="ARBA00022982"/>
    </source>
</evidence>
<dbReference type="InterPro" id="IPR036909">
    <property type="entry name" value="Cyt_c-like_dom_sf"/>
</dbReference>
<dbReference type="InterPro" id="IPR008168">
    <property type="entry name" value="Cyt_C_IC"/>
</dbReference>
<evidence type="ECO:0000256" key="7">
    <source>
        <dbReference type="SAM" id="MobiDB-lite"/>
    </source>
</evidence>
<evidence type="ECO:0000256" key="5">
    <source>
        <dbReference type="ARBA" id="ARBA00023004"/>
    </source>
</evidence>
<proteinExistence type="predicted"/>
<keyword evidence="5 6" id="KW-0408">Iron</keyword>
<keyword evidence="2 6" id="KW-0349">Heme</keyword>
<evidence type="ECO:0000256" key="6">
    <source>
        <dbReference type="PROSITE-ProRule" id="PRU00433"/>
    </source>
</evidence>
<dbReference type="InterPro" id="IPR009056">
    <property type="entry name" value="Cyt_c-like_dom"/>
</dbReference>
<dbReference type="Gene3D" id="1.10.760.10">
    <property type="entry name" value="Cytochrome c-like domain"/>
    <property type="match status" value="1"/>
</dbReference>
<keyword evidence="1" id="KW-0813">Transport</keyword>
<sequence>MAGRAGAAAAEKPASSAKINHGKTIFTTQCVGCHNKQPGDTTPFGPPNLHGIFTSDPPVITPQQAVETIKQGKGVMPPFGSKLSPSDINDIVAYLKTQ</sequence>
<evidence type="ECO:0000259" key="8">
    <source>
        <dbReference type="PROSITE" id="PS51007"/>
    </source>
</evidence>
<reference evidence="9 10" key="1">
    <citation type="journal article" date="2018" name="Front. Microbiol.">
        <title>Hydrolytic Capabilities as a Key to Environmental Success: Chitinolytic and Cellulolytic Acidobacteria From Acidic Sub-arctic Soils and Boreal Peatlands.</title>
        <authorList>
            <person name="Belova S.E."/>
            <person name="Ravin N.V."/>
            <person name="Pankratov T.A."/>
            <person name="Rakitin A.L."/>
            <person name="Ivanova A.A."/>
            <person name="Beletsky A.V."/>
            <person name="Mardanov A.V."/>
            <person name="Sinninghe Damste J.S."/>
            <person name="Dedysh S.N."/>
        </authorList>
    </citation>
    <scope>NUCLEOTIDE SEQUENCE [LARGE SCALE GENOMIC DNA]</scope>
    <source>
        <strain evidence="9 10">SBC82</strain>
    </source>
</reference>
<dbReference type="GO" id="GO:0009055">
    <property type="term" value="F:electron transfer activity"/>
    <property type="evidence" value="ECO:0007669"/>
    <property type="project" value="InterPro"/>
</dbReference>
<dbReference type="PROSITE" id="PS51007">
    <property type="entry name" value="CYTC"/>
    <property type="match status" value="1"/>
</dbReference>
<dbReference type="KEGG" id="abas:ACPOL_5064"/>
<evidence type="ECO:0000313" key="10">
    <source>
        <dbReference type="Proteomes" id="UP000253606"/>
    </source>
</evidence>
<keyword evidence="3 6" id="KW-0479">Metal-binding</keyword>
<dbReference type="GO" id="GO:0020037">
    <property type="term" value="F:heme binding"/>
    <property type="evidence" value="ECO:0007669"/>
    <property type="project" value="InterPro"/>
</dbReference>
<name>A0A2Z5G5Q6_9BACT</name>
<dbReference type="RefSeq" id="WP_161557527.1">
    <property type="nucleotide sequence ID" value="NZ_CP030840.1"/>
</dbReference>
<evidence type="ECO:0000256" key="1">
    <source>
        <dbReference type="ARBA" id="ARBA00022448"/>
    </source>
</evidence>
<dbReference type="Pfam" id="PF13442">
    <property type="entry name" value="Cytochrome_CBB3"/>
    <property type="match status" value="1"/>
</dbReference>
<accession>A0A2Z5G5Q6</accession>
<dbReference type="Proteomes" id="UP000253606">
    <property type="component" value="Chromosome"/>
</dbReference>
<dbReference type="SUPFAM" id="SSF46626">
    <property type="entry name" value="Cytochrome c"/>
    <property type="match status" value="1"/>
</dbReference>
<evidence type="ECO:0000256" key="3">
    <source>
        <dbReference type="ARBA" id="ARBA00022723"/>
    </source>
</evidence>
<keyword evidence="4" id="KW-0249">Electron transport</keyword>
<dbReference type="PRINTS" id="PR00605">
    <property type="entry name" value="CYTCHROMECIC"/>
</dbReference>
<keyword evidence="10" id="KW-1185">Reference proteome</keyword>
<feature type="domain" description="Cytochrome c" evidence="8">
    <location>
        <begin position="17"/>
        <end position="98"/>
    </location>
</feature>
<dbReference type="GO" id="GO:0005506">
    <property type="term" value="F:iron ion binding"/>
    <property type="evidence" value="ECO:0007669"/>
    <property type="project" value="InterPro"/>
</dbReference>
<evidence type="ECO:0000256" key="2">
    <source>
        <dbReference type="ARBA" id="ARBA00022617"/>
    </source>
</evidence>
<protein>
    <recommendedName>
        <fullName evidence="8">Cytochrome c domain-containing protein</fullName>
    </recommendedName>
</protein>
<dbReference type="EMBL" id="CP030840">
    <property type="protein sequence ID" value="AXC14320.1"/>
    <property type="molecule type" value="Genomic_DNA"/>
</dbReference>
<organism evidence="9 10">
    <name type="scientific">Acidisarcina polymorpha</name>
    <dbReference type="NCBI Taxonomy" id="2211140"/>
    <lineage>
        <taxon>Bacteria</taxon>
        <taxon>Pseudomonadati</taxon>
        <taxon>Acidobacteriota</taxon>
        <taxon>Terriglobia</taxon>
        <taxon>Terriglobales</taxon>
        <taxon>Acidobacteriaceae</taxon>
        <taxon>Acidisarcina</taxon>
    </lineage>
</organism>
<dbReference type="AlphaFoldDB" id="A0A2Z5G5Q6"/>